<accession>A0A315EU63</accession>
<keyword evidence="7 8" id="KW-0472">Membrane</keyword>
<organism evidence="9 10">
    <name type="scientific">Limnohabitans curvus</name>
    <dbReference type="NCBI Taxonomy" id="323423"/>
    <lineage>
        <taxon>Bacteria</taxon>
        <taxon>Pseudomonadati</taxon>
        <taxon>Pseudomonadota</taxon>
        <taxon>Betaproteobacteria</taxon>
        <taxon>Burkholderiales</taxon>
        <taxon>Comamonadaceae</taxon>
        <taxon>Limnohabitans</taxon>
    </lineage>
</organism>
<feature type="transmembrane region" description="Helical" evidence="8">
    <location>
        <begin position="86"/>
        <end position="104"/>
    </location>
</feature>
<dbReference type="RefSeq" id="WP_108359597.1">
    <property type="nucleotide sequence ID" value="NZ_NESP01000001.1"/>
</dbReference>
<keyword evidence="5" id="KW-0133">Cell shape</keyword>
<evidence type="ECO:0000256" key="8">
    <source>
        <dbReference type="SAM" id="Phobius"/>
    </source>
</evidence>
<dbReference type="AlphaFoldDB" id="A0A315EU63"/>
<dbReference type="GO" id="GO:0005886">
    <property type="term" value="C:plasma membrane"/>
    <property type="evidence" value="ECO:0007669"/>
    <property type="project" value="UniProtKB-SubCell"/>
</dbReference>
<keyword evidence="6 8" id="KW-1133">Transmembrane helix</keyword>
<proteinExistence type="inferred from homology"/>
<feature type="transmembrane region" description="Helical" evidence="8">
    <location>
        <begin position="9"/>
        <end position="28"/>
    </location>
</feature>
<dbReference type="EMBL" id="NESP01000001">
    <property type="protein sequence ID" value="PUE59492.1"/>
    <property type="molecule type" value="Genomic_DNA"/>
</dbReference>
<keyword evidence="3" id="KW-1003">Cell membrane</keyword>
<evidence type="ECO:0000313" key="9">
    <source>
        <dbReference type="EMBL" id="PUE59492.1"/>
    </source>
</evidence>
<name>A0A315EU63_9BURK</name>
<dbReference type="NCBIfam" id="TIGR03426">
    <property type="entry name" value="shape_MreD"/>
    <property type="match status" value="1"/>
</dbReference>
<keyword evidence="4 8" id="KW-0812">Transmembrane</keyword>
<comment type="caution">
    <text evidence="9">The sequence shown here is derived from an EMBL/GenBank/DDBJ whole genome shotgun (WGS) entry which is preliminary data.</text>
</comment>
<sequence>MIMPRGQQLLLPANPMFILFTLLMALFANMVVNISLVGNAAWMPDFLALTLVFWCVHQPRLVGIGVAFFFGVATDVHQSALLGQHALTYTSLGFMAILMHRRLLWFTVPSQAMQVLPMFAVAHALELMVRMMSGALFPGWPIFLAPLLEAVLWPVVSVFLLAPQRRAPNPDANRPL</sequence>
<dbReference type="InterPro" id="IPR007227">
    <property type="entry name" value="Cell_shape_determining_MreD"/>
</dbReference>
<gene>
    <name evidence="9" type="ORF">B9Z44_07865</name>
</gene>
<evidence type="ECO:0000256" key="6">
    <source>
        <dbReference type="ARBA" id="ARBA00022989"/>
    </source>
</evidence>
<dbReference type="PANTHER" id="PTHR37484">
    <property type="entry name" value="ROD SHAPE-DETERMINING PROTEIN MRED"/>
    <property type="match status" value="1"/>
</dbReference>
<keyword evidence="10" id="KW-1185">Reference proteome</keyword>
<evidence type="ECO:0000313" key="10">
    <source>
        <dbReference type="Proteomes" id="UP000251341"/>
    </source>
</evidence>
<dbReference type="GO" id="GO:0008360">
    <property type="term" value="P:regulation of cell shape"/>
    <property type="evidence" value="ECO:0007669"/>
    <property type="project" value="UniProtKB-KW"/>
</dbReference>
<evidence type="ECO:0000256" key="2">
    <source>
        <dbReference type="ARBA" id="ARBA00007776"/>
    </source>
</evidence>
<evidence type="ECO:0000256" key="3">
    <source>
        <dbReference type="ARBA" id="ARBA00022475"/>
    </source>
</evidence>
<reference evidence="9 10" key="1">
    <citation type="submission" date="2017-04" db="EMBL/GenBank/DDBJ databases">
        <title>Unexpected and diverse lifestyles within the genus Limnohabitans.</title>
        <authorList>
            <person name="Kasalicky V."/>
            <person name="Mehrshad M."/>
            <person name="Andrei S.-A."/>
            <person name="Salcher M."/>
            <person name="Kratochvilova H."/>
            <person name="Simek K."/>
            <person name="Ghai R."/>
        </authorList>
    </citation>
    <scope>NUCLEOTIDE SEQUENCE [LARGE SCALE GENOMIC DNA]</scope>
    <source>
        <strain evidence="9 10">MWH-C5</strain>
    </source>
</reference>
<feature type="transmembrane region" description="Helical" evidence="8">
    <location>
        <begin position="143"/>
        <end position="162"/>
    </location>
</feature>
<dbReference type="InterPro" id="IPR026034">
    <property type="entry name" value="MreD_proteobac"/>
</dbReference>
<dbReference type="Pfam" id="PF04093">
    <property type="entry name" value="MreD"/>
    <property type="match status" value="1"/>
</dbReference>
<evidence type="ECO:0000256" key="5">
    <source>
        <dbReference type="ARBA" id="ARBA00022960"/>
    </source>
</evidence>
<dbReference type="PANTHER" id="PTHR37484:SF1">
    <property type="entry name" value="ROD SHAPE-DETERMINING PROTEIN MRED"/>
    <property type="match status" value="1"/>
</dbReference>
<protein>
    <submittedName>
        <fullName evidence="9">Rod shape-determining protein MreD</fullName>
    </submittedName>
</protein>
<evidence type="ECO:0000256" key="1">
    <source>
        <dbReference type="ARBA" id="ARBA00004651"/>
    </source>
</evidence>
<dbReference type="Proteomes" id="UP000251341">
    <property type="component" value="Unassembled WGS sequence"/>
</dbReference>
<comment type="subcellular location">
    <subcellularLocation>
        <location evidence="1">Cell membrane</location>
        <topology evidence="1">Multi-pass membrane protein</topology>
    </subcellularLocation>
</comment>
<evidence type="ECO:0000256" key="4">
    <source>
        <dbReference type="ARBA" id="ARBA00022692"/>
    </source>
</evidence>
<evidence type="ECO:0000256" key="7">
    <source>
        <dbReference type="ARBA" id="ARBA00023136"/>
    </source>
</evidence>
<comment type="similarity">
    <text evidence="2">Belongs to the MreD family.</text>
</comment>
<dbReference type="PIRSF" id="PIRSF018472">
    <property type="entry name" value="MreD_proteobac"/>
    <property type="match status" value="1"/>
</dbReference>